<dbReference type="EMBL" id="BJVJ01000033">
    <property type="protein sequence ID" value="GEL24432.1"/>
    <property type="molecule type" value="Genomic_DNA"/>
</dbReference>
<dbReference type="Proteomes" id="UP000321685">
    <property type="component" value="Unassembled WGS sequence"/>
</dbReference>
<dbReference type="Pfam" id="PF01497">
    <property type="entry name" value="Peripla_BP_2"/>
    <property type="match status" value="1"/>
</dbReference>
<dbReference type="PROSITE" id="PS50983">
    <property type="entry name" value="FE_B12_PBP"/>
    <property type="match status" value="1"/>
</dbReference>
<proteinExistence type="inferred from homology"/>
<organism evidence="7 8">
    <name type="scientific">Pseudonocardia sulfidoxydans NBRC 16205</name>
    <dbReference type="NCBI Taxonomy" id="1223511"/>
    <lineage>
        <taxon>Bacteria</taxon>
        <taxon>Bacillati</taxon>
        <taxon>Actinomycetota</taxon>
        <taxon>Actinomycetes</taxon>
        <taxon>Pseudonocardiales</taxon>
        <taxon>Pseudonocardiaceae</taxon>
        <taxon>Pseudonocardia</taxon>
    </lineage>
</organism>
<gene>
    <name evidence="7" type="ORF">PSU4_33860</name>
</gene>
<sequence length="327" mass="34032">MTRSPARLLAAALTAVLAVALAACSSSEQPSTAPPGSAPPGAATFPVTVQHAFGETTIPAEPERVVTVGFNDVDFALALGVVPVGVRDNIGEYDESKRPWAQAALNGATPPQVGGNEIDIERVAALQPDLILGIYSFMTQSDYDTLSRIAPVVAQPTADNAAMGWQDQTRLTGKVLGRSAQAEQAIADVEARFAAARAENPQFAGKTLGIDFVVDGQIYKLGTDDLRTQVFTGLGLDVGGKGDSTPLSPERISEIDKDAIVVFGPTREELAGDQLFQSLDAVKNGHVVYLGGFDTDVASALGFGSPLSLPTALDAVVPQLAQAYQGT</sequence>
<dbReference type="Gene3D" id="3.40.50.1980">
    <property type="entry name" value="Nitrogenase molybdenum iron protein domain"/>
    <property type="match status" value="2"/>
</dbReference>
<keyword evidence="3" id="KW-0813">Transport</keyword>
<feature type="signal peptide" evidence="5">
    <location>
        <begin position="1"/>
        <end position="22"/>
    </location>
</feature>
<evidence type="ECO:0000313" key="8">
    <source>
        <dbReference type="Proteomes" id="UP000321685"/>
    </source>
</evidence>
<evidence type="ECO:0000313" key="7">
    <source>
        <dbReference type="EMBL" id="GEL24432.1"/>
    </source>
</evidence>
<dbReference type="OrthoDB" id="1846031at2"/>
<feature type="domain" description="Fe/B12 periplasmic-binding" evidence="6">
    <location>
        <begin position="64"/>
        <end position="324"/>
    </location>
</feature>
<dbReference type="SUPFAM" id="SSF53807">
    <property type="entry name" value="Helical backbone' metal receptor"/>
    <property type="match status" value="1"/>
</dbReference>
<comment type="caution">
    <text evidence="7">The sequence shown here is derived from an EMBL/GenBank/DDBJ whole genome shotgun (WGS) entry which is preliminary data.</text>
</comment>
<evidence type="ECO:0000259" key="6">
    <source>
        <dbReference type="PROSITE" id="PS50983"/>
    </source>
</evidence>
<dbReference type="PANTHER" id="PTHR30532:SF24">
    <property type="entry name" value="FERRIC ENTEROBACTIN-BINDING PERIPLASMIC PROTEIN FEPB"/>
    <property type="match status" value="1"/>
</dbReference>
<evidence type="ECO:0000256" key="5">
    <source>
        <dbReference type="SAM" id="SignalP"/>
    </source>
</evidence>
<reference evidence="7 8" key="1">
    <citation type="submission" date="2019-07" db="EMBL/GenBank/DDBJ databases">
        <title>Whole genome shotgun sequence of Pseudonocardia sulfidoxydans NBRC 16205.</title>
        <authorList>
            <person name="Hosoyama A."/>
            <person name="Uohara A."/>
            <person name="Ohji S."/>
            <person name="Ichikawa N."/>
        </authorList>
    </citation>
    <scope>NUCLEOTIDE SEQUENCE [LARGE SCALE GENOMIC DNA]</scope>
    <source>
        <strain evidence="7 8">NBRC 16205</strain>
    </source>
</reference>
<dbReference type="GO" id="GO:1901678">
    <property type="term" value="P:iron coordination entity transport"/>
    <property type="evidence" value="ECO:0007669"/>
    <property type="project" value="UniProtKB-ARBA"/>
</dbReference>
<feature type="chain" id="PRO_5021852559" evidence="5">
    <location>
        <begin position="23"/>
        <end position="327"/>
    </location>
</feature>
<evidence type="ECO:0000256" key="4">
    <source>
        <dbReference type="ARBA" id="ARBA00022729"/>
    </source>
</evidence>
<evidence type="ECO:0000256" key="3">
    <source>
        <dbReference type="ARBA" id="ARBA00022448"/>
    </source>
</evidence>
<dbReference type="AlphaFoldDB" id="A0A511DI04"/>
<dbReference type="PANTHER" id="PTHR30532">
    <property type="entry name" value="IRON III DICITRATE-BINDING PERIPLASMIC PROTEIN"/>
    <property type="match status" value="1"/>
</dbReference>
<dbReference type="GO" id="GO:0030288">
    <property type="term" value="C:outer membrane-bounded periplasmic space"/>
    <property type="evidence" value="ECO:0007669"/>
    <property type="project" value="TreeGrafter"/>
</dbReference>
<protein>
    <submittedName>
        <fullName evidence="7">ABC transporter substrate-binding protein</fullName>
    </submittedName>
</protein>
<dbReference type="PROSITE" id="PS51257">
    <property type="entry name" value="PROKAR_LIPOPROTEIN"/>
    <property type="match status" value="1"/>
</dbReference>
<dbReference type="RefSeq" id="WP_147109307.1">
    <property type="nucleotide sequence ID" value="NZ_BJVJ01000033.1"/>
</dbReference>
<keyword evidence="4 5" id="KW-0732">Signal</keyword>
<accession>A0A511DI04</accession>
<comment type="subcellular location">
    <subcellularLocation>
        <location evidence="1">Cell envelope</location>
    </subcellularLocation>
</comment>
<keyword evidence="8" id="KW-1185">Reference proteome</keyword>
<comment type="similarity">
    <text evidence="2">Belongs to the bacterial solute-binding protein 8 family.</text>
</comment>
<name>A0A511DI04_9PSEU</name>
<evidence type="ECO:0000256" key="1">
    <source>
        <dbReference type="ARBA" id="ARBA00004196"/>
    </source>
</evidence>
<dbReference type="InterPro" id="IPR002491">
    <property type="entry name" value="ABC_transptr_periplasmic_BD"/>
</dbReference>
<evidence type="ECO:0000256" key="2">
    <source>
        <dbReference type="ARBA" id="ARBA00008814"/>
    </source>
</evidence>
<dbReference type="InterPro" id="IPR051313">
    <property type="entry name" value="Bact_iron-sidero_bind"/>
</dbReference>